<name>A0A1F6DRP5_9BACT</name>
<dbReference type="GO" id="GO:0004817">
    <property type="term" value="F:cysteine-tRNA ligase activity"/>
    <property type="evidence" value="ECO:0007669"/>
    <property type="project" value="UniProtKB-UniRule"/>
</dbReference>
<feature type="domain" description="tRNA synthetases class I catalytic" evidence="10">
    <location>
        <begin position="31"/>
        <end position="337"/>
    </location>
</feature>
<keyword evidence="8 9" id="KW-0030">Aminoacyl-tRNA synthetase</keyword>
<comment type="subcellular location">
    <subcellularLocation>
        <location evidence="9">Cytoplasm</location>
    </subcellularLocation>
</comment>
<dbReference type="HAMAP" id="MF_00041">
    <property type="entry name" value="Cys_tRNA_synth"/>
    <property type="match status" value="1"/>
</dbReference>
<dbReference type="InterPro" id="IPR056411">
    <property type="entry name" value="CysS_C"/>
</dbReference>
<dbReference type="PRINTS" id="PR00983">
    <property type="entry name" value="TRNASYNTHCYS"/>
</dbReference>
<feature type="binding site" evidence="9">
    <location>
        <position position="263"/>
    </location>
    <ligand>
        <name>Zn(2+)</name>
        <dbReference type="ChEBI" id="CHEBI:29105"/>
    </ligand>
</feature>
<comment type="cofactor">
    <cofactor evidence="9">
        <name>Zn(2+)</name>
        <dbReference type="ChEBI" id="CHEBI:29105"/>
    </cofactor>
    <text evidence="9">Binds 1 zinc ion per subunit.</text>
</comment>
<sequence length="481" mass="53793">MFDRRKGPAQSRPASVFFTNTLSSAKELFIPQRPGVVSMYSCGPTVYDRAHIGNLRAYVFSDSIARTLQAAGYHTRRVINITDVGHLLGDGDEGEDRMAVGAKREKTSPEEIASRYAKLFIEDLEELNIATNEIVFPRATEYIQEQVALVKTLEEKGFAYRIKNGLAFDTTRFPGYGKLGNINLAAQRVGARVEADPEKRHPADFWLWRRAKPGDLQIWNSPWGPGNPGWHIECSAMIRALLGQEIDIHTGGEDHIATHHNNEIAQSEAASGRTFVHYWMHNAFLTMNGEKASKSLGNVLYLSDVAAKGFHPLALRYFFLQAHYRTPLSFSFGALAGAASALERLWRTSREIADESKCTSAPSEARDRFLVAMRDDLATPQALGHLWDSLRSEDYAPEEKWGLLEDADAHLGLSLCNHPTTSPVVPETDMPKEIRMMLVHREAARARKDFGEADRLRSDIENRGYRVDDGPDGPVLTRTTL</sequence>
<dbReference type="CDD" id="cd00672">
    <property type="entry name" value="CysRS_core"/>
    <property type="match status" value="1"/>
</dbReference>
<reference evidence="12 13" key="1">
    <citation type="journal article" date="2016" name="Nat. Commun.">
        <title>Thousands of microbial genomes shed light on interconnected biogeochemical processes in an aquifer system.</title>
        <authorList>
            <person name="Anantharaman K."/>
            <person name="Brown C.T."/>
            <person name="Hug L.A."/>
            <person name="Sharon I."/>
            <person name="Castelle C.J."/>
            <person name="Probst A.J."/>
            <person name="Thomas B.C."/>
            <person name="Singh A."/>
            <person name="Wilkins M.J."/>
            <person name="Karaoz U."/>
            <person name="Brodie E.L."/>
            <person name="Williams K.H."/>
            <person name="Hubbard S.S."/>
            <person name="Banfield J.F."/>
        </authorList>
    </citation>
    <scope>NUCLEOTIDE SEQUENCE [LARGE SCALE GENOMIC DNA]</scope>
</reference>
<protein>
    <recommendedName>
        <fullName evidence="9">Cysteine--tRNA ligase</fullName>
        <ecNumber evidence="9">6.1.1.16</ecNumber>
    </recommendedName>
    <alternativeName>
        <fullName evidence="9">Cysteinyl-tRNA synthetase</fullName>
        <shortName evidence="9">CysRS</shortName>
    </alternativeName>
</protein>
<dbReference type="InterPro" id="IPR032678">
    <property type="entry name" value="tRNA-synt_1_cat_dom"/>
</dbReference>
<dbReference type="PANTHER" id="PTHR10890">
    <property type="entry name" value="CYSTEINYL-TRNA SYNTHETASE"/>
    <property type="match status" value="1"/>
</dbReference>
<dbReference type="Pfam" id="PF01406">
    <property type="entry name" value="tRNA-synt_1e"/>
    <property type="match status" value="1"/>
</dbReference>
<dbReference type="Gene3D" id="3.40.50.620">
    <property type="entry name" value="HUPs"/>
    <property type="match status" value="1"/>
</dbReference>
<dbReference type="SUPFAM" id="SSF47323">
    <property type="entry name" value="Anticodon-binding domain of a subclass of class I aminoacyl-tRNA synthetases"/>
    <property type="match status" value="1"/>
</dbReference>
<dbReference type="GO" id="GO:0005524">
    <property type="term" value="F:ATP binding"/>
    <property type="evidence" value="ECO:0007669"/>
    <property type="project" value="UniProtKB-UniRule"/>
</dbReference>
<feature type="short sequence motif" description="'HIGH' region" evidence="9">
    <location>
        <begin position="44"/>
        <end position="54"/>
    </location>
</feature>
<evidence type="ECO:0000313" key="12">
    <source>
        <dbReference type="EMBL" id="OGG64073.1"/>
    </source>
</evidence>
<dbReference type="InterPro" id="IPR009080">
    <property type="entry name" value="tRNAsynth_Ia_anticodon-bd"/>
</dbReference>
<evidence type="ECO:0000256" key="4">
    <source>
        <dbReference type="ARBA" id="ARBA00022741"/>
    </source>
</evidence>
<dbReference type="EMBL" id="MFLJ01000036">
    <property type="protein sequence ID" value="OGG64073.1"/>
    <property type="molecule type" value="Genomic_DNA"/>
</dbReference>
<comment type="catalytic activity">
    <reaction evidence="9">
        <text>tRNA(Cys) + L-cysteine + ATP = L-cysteinyl-tRNA(Cys) + AMP + diphosphate</text>
        <dbReference type="Rhea" id="RHEA:17773"/>
        <dbReference type="Rhea" id="RHEA-COMP:9661"/>
        <dbReference type="Rhea" id="RHEA-COMP:9679"/>
        <dbReference type="ChEBI" id="CHEBI:30616"/>
        <dbReference type="ChEBI" id="CHEBI:33019"/>
        <dbReference type="ChEBI" id="CHEBI:35235"/>
        <dbReference type="ChEBI" id="CHEBI:78442"/>
        <dbReference type="ChEBI" id="CHEBI:78517"/>
        <dbReference type="ChEBI" id="CHEBI:456215"/>
        <dbReference type="EC" id="6.1.1.16"/>
    </reaction>
</comment>
<keyword evidence="6 9" id="KW-0067">ATP-binding</keyword>
<proteinExistence type="inferred from homology"/>
<feature type="domain" description="Cysteinyl-tRNA ligase anticodon binding" evidence="11">
    <location>
        <begin position="429"/>
        <end position="472"/>
    </location>
</feature>
<keyword evidence="2 9" id="KW-0436">Ligase</keyword>
<evidence type="ECO:0000256" key="5">
    <source>
        <dbReference type="ARBA" id="ARBA00022833"/>
    </source>
</evidence>
<dbReference type="Proteomes" id="UP000177232">
    <property type="component" value="Unassembled WGS sequence"/>
</dbReference>
<gene>
    <name evidence="9" type="primary">cysS</name>
    <name evidence="12" type="ORF">A3C94_02650</name>
</gene>
<accession>A0A1F6DRP5</accession>
<dbReference type="NCBIfam" id="TIGR00435">
    <property type="entry name" value="cysS"/>
    <property type="match status" value="1"/>
</dbReference>
<dbReference type="GO" id="GO:0005829">
    <property type="term" value="C:cytosol"/>
    <property type="evidence" value="ECO:0007669"/>
    <property type="project" value="TreeGrafter"/>
</dbReference>
<keyword evidence="5 9" id="KW-0862">Zinc</keyword>
<feature type="binding site" evidence="9">
    <location>
        <position position="259"/>
    </location>
    <ligand>
        <name>Zn(2+)</name>
        <dbReference type="ChEBI" id="CHEBI:29105"/>
    </ligand>
</feature>
<evidence type="ECO:0000256" key="8">
    <source>
        <dbReference type="ARBA" id="ARBA00023146"/>
    </source>
</evidence>
<dbReference type="GO" id="GO:0006423">
    <property type="term" value="P:cysteinyl-tRNA aminoacylation"/>
    <property type="evidence" value="ECO:0007669"/>
    <property type="project" value="UniProtKB-UniRule"/>
</dbReference>
<organism evidence="12 13">
    <name type="scientific">Candidatus Kaiserbacteria bacterium RIFCSPHIGHO2_02_FULL_55_17</name>
    <dbReference type="NCBI Taxonomy" id="1798496"/>
    <lineage>
        <taxon>Bacteria</taxon>
        <taxon>Candidatus Kaiseribacteriota</taxon>
    </lineage>
</organism>
<evidence type="ECO:0000256" key="7">
    <source>
        <dbReference type="ARBA" id="ARBA00022917"/>
    </source>
</evidence>
<keyword evidence="9" id="KW-0963">Cytoplasm</keyword>
<comment type="subunit">
    <text evidence="1 9">Monomer.</text>
</comment>
<dbReference type="InterPro" id="IPR015803">
    <property type="entry name" value="Cys-tRNA-ligase"/>
</dbReference>
<dbReference type="AlphaFoldDB" id="A0A1F6DRP5"/>
<evidence type="ECO:0000259" key="10">
    <source>
        <dbReference type="Pfam" id="PF01406"/>
    </source>
</evidence>
<feature type="binding site" evidence="9">
    <location>
        <position position="294"/>
    </location>
    <ligand>
        <name>ATP</name>
        <dbReference type="ChEBI" id="CHEBI:30616"/>
    </ligand>
</feature>
<dbReference type="EC" id="6.1.1.16" evidence="9"/>
<keyword evidence="3 9" id="KW-0479">Metal-binding</keyword>
<dbReference type="InterPro" id="IPR014729">
    <property type="entry name" value="Rossmann-like_a/b/a_fold"/>
</dbReference>
<dbReference type="InterPro" id="IPR024909">
    <property type="entry name" value="Cys-tRNA/MSH_ligase"/>
</dbReference>
<evidence type="ECO:0000256" key="2">
    <source>
        <dbReference type="ARBA" id="ARBA00022598"/>
    </source>
</evidence>
<dbReference type="STRING" id="1798496.A3C94_02650"/>
<dbReference type="Pfam" id="PF23493">
    <property type="entry name" value="CysS_C"/>
    <property type="match status" value="1"/>
</dbReference>
<evidence type="ECO:0000256" key="3">
    <source>
        <dbReference type="ARBA" id="ARBA00022723"/>
    </source>
</evidence>
<feature type="binding site" evidence="9">
    <location>
        <position position="234"/>
    </location>
    <ligand>
        <name>Zn(2+)</name>
        <dbReference type="ChEBI" id="CHEBI:29105"/>
    </ligand>
</feature>
<dbReference type="Gene3D" id="1.20.120.1910">
    <property type="entry name" value="Cysteine-tRNA ligase, C-terminal anti-codon recognition domain"/>
    <property type="match status" value="1"/>
</dbReference>
<dbReference type="PANTHER" id="PTHR10890:SF3">
    <property type="entry name" value="CYSTEINE--TRNA LIGASE, CYTOPLASMIC"/>
    <property type="match status" value="1"/>
</dbReference>
<dbReference type="GO" id="GO:0008270">
    <property type="term" value="F:zinc ion binding"/>
    <property type="evidence" value="ECO:0007669"/>
    <property type="project" value="UniProtKB-UniRule"/>
</dbReference>
<keyword evidence="4 9" id="KW-0547">Nucleotide-binding</keyword>
<evidence type="ECO:0000259" key="11">
    <source>
        <dbReference type="Pfam" id="PF23493"/>
    </source>
</evidence>
<feature type="binding site" evidence="9">
    <location>
        <position position="42"/>
    </location>
    <ligand>
        <name>Zn(2+)</name>
        <dbReference type="ChEBI" id="CHEBI:29105"/>
    </ligand>
</feature>
<evidence type="ECO:0000313" key="13">
    <source>
        <dbReference type="Proteomes" id="UP000177232"/>
    </source>
</evidence>
<keyword evidence="7 9" id="KW-0648">Protein biosynthesis</keyword>
<dbReference type="SUPFAM" id="SSF52374">
    <property type="entry name" value="Nucleotidylyl transferase"/>
    <property type="match status" value="1"/>
</dbReference>
<comment type="caution">
    <text evidence="12">The sequence shown here is derived from an EMBL/GenBank/DDBJ whole genome shotgun (WGS) entry which is preliminary data.</text>
</comment>
<comment type="caution">
    <text evidence="9">Lacks conserved residue(s) required for the propagation of feature annotation.</text>
</comment>
<evidence type="ECO:0000256" key="1">
    <source>
        <dbReference type="ARBA" id="ARBA00011245"/>
    </source>
</evidence>
<evidence type="ECO:0000256" key="9">
    <source>
        <dbReference type="HAMAP-Rule" id="MF_00041"/>
    </source>
</evidence>
<evidence type="ECO:0000256" key="6">
    <source>
        <dbReference type="ARBA" id="ARBA00022840"/>
    </source>
</evidence>
<comment type="similarity">
    <text evidence="9">Belongs to the class-I aminoacyl-tRNA synthetase family.</text>
</comment>